<evidence type="ECO:0000313" key="3">
    <source>
        <dbReference type="EMBL" id="GAT54268.1"/>
    </source>
</evidence>
<dbReference type="PANTHER" id="PTHR19303">
    <property type="entry name" value="TRANSPOSON"/>
    <property type="match status" value="1"/>
</dbReference>
<dbReference type="EMBL" id="DF848599">
    <property type="protein sequence ID" value="GAT54268.1"/>
    <property type="molecule type" value="Genomic_DNA"/>
</dbReference>
<sequence length="856" mass="95159">MPPKSAEEIRAQFPDDEALANISQEDRVVLAVHAHQALGVPIRRAAIWLQVSRSTVQRRIDGTTSRKEAHEHQKKVATAMELVLVGLAKELSHRAVPLTSALLNDYGSKLSGQPVGATWARRFLDRYRDQLKIKLADNLESVCASALNRPAVHEYFTILAATIEKYNIKPQNMYNMDEKGIRLGAATRIAVIVDRDQSEIRNITGPGERDMLTAVECLPAEGPAMRPMIIYQGKKCDRTWSNDNLCNAAVAASENGWTDQELGSLWMEKCFAPESAQRLASEDEYRLLILDGHNSHTTLRFIDHVRRHRIVILCLPAHTTHALQPCDVGVFGPLEAKWKQVAFQQGVVITKSNFLKYYHKAREQAFTQRTITRAFAKCGIYPLDEFAVPDHLFAPALNTTTEPTLPIRSVTPPLLVPIRAPHTPLSTPVRPAPALHTPRTPRPAADPAALTSDPEHHEAVVATLYKLALPSPVKKTASKEAIYADYQLVRDIAKEAGVELAKSRAENILAAVENGRLRTQLFAKKSRKGRRPALNTGHARVLTSDEIREAIANEAQEKEEEKAAKAMRAVLANNKKILAAAKEEEEEEARARRKEAKAAEKAAKEAAKEAAKAARLEAKEKKKAEKEAERLRKATGRDEESDHASDKDTGTSDEDIAEQSTNSIPVVVRPHPRPRPLRPQCTQQQDHLVQVQEESGDNTPLLPGAEVNEAASDDKDLAPPGSDWETSGDETDDDEGDKAGTTVDRADGAGEENDDEDQRVLAMLESGEMHLDLDEDEELDGDETTIVSLNGHRWFQRVELQLQVLWDDGDCTWEPLSNLSECTALDEYLRRLDVEDPLDLPRRKNIFDKKVQASNE</sequence>
<dbReference type="Pfam" id="PF03184">
    <property type="entry name" value="DDE_1"/>
    <property type="match status" value="1"/>
</dbReference>
<gene>
    <name evidence="3" type="ORF">MCHLO_11136</name>
</gene>
<keyword evidence="4" id="KW-1185">Reference proteome</keyword>
<evidence type="ECO:0000256" key="1">
    <source>
        <dbReference type="SAM" id="MobiDB-lite"/>
    </source>
</evidence>
<dbReference type="CDD" id="cd00024">
    <property type="entry name" value="CD_CSD"/>
    <property type="match status" value="1"/>
</dbReference>
<dbReference type="PANTHER" id="PTHR19303:SF74">
    <property type="entry name" value="POGO TRANSPOSABLE ELEMENT WITH KRAB DOMAIN"/>
    <property type="match status" value="1"/>
</dbReference>
<feature type="domain" description="DDE-1" evidence="2">
    <location>
        <begin position="213"/>
        <end position="375"/>
    </location>
</feature>
<reference evidence="3" key="1">
    <citation type="submission" date="2014-09" db="EMBL/GenBank/DDBJ databases">
        <title>Genome sequence of the luminous mushroom Mycena chlorophos for searching fungal bioluminescence genes.</title>
        <authorList>
            <person name="Tanaka Y."/>
            <person name="Kasuga D."/>
            <person name="Oba Y."/>
            <person name="Hase S."/>
            <person name="Sato K."/>
            <person name="Oba Y."/>
            <person name="Sakakibara Y."/>
        </authorList>
    </citation>
    <scope>NUCLEOTIDE SEQUENCE</scope>
</reference>
<proteinExistence type="predicted"/>
<name>A0ABQ0LT11_MYCCL</name>
<feature type="region of interest" description="Disordered" evidence="1">
    <location>
        <begin position="582"/>
        <end position="757"/>
    </location>
</feature>
<feature type="region of interest" description="Disordered" evidence="1">
    <location>
        <begin position="426"/>
        <end position="450"/>
    </location>
</feature>
<accession>A0ABQ0LT11</accession>
<dbReference type="Proteomes" id="UP000815677">
    <property type="component" value="Unassembled WGS sequence"/>
</dbReference>
<feature type="compositionally biased region" description="Basic and acidic residues" evidence="1">
    <location>
        <begin position="596"/>
        <end position="650"/>
    </location>
</feature>
<dbReference type="InterPro" id="IPR050863">
    <property type="entry name" value="CenT-Element_Derived"/>
</dbReference>
<organism evidence="3 4">
    <name type="scientific">Mycena chlorophos</name>
    <name type="common">Agaric fungus</name>
    <name type="synonym">Agaricus chlorophos</name>
    <dbReference type="NCBI Taxonomy" id="658473"/>
    <lineage>
        <taxon>Eukaryota</taxon>
        <taxon>Fungi</taxon>
        <taxon>Dikarya</taxon>
        <taxon>Basidiomycota</taxon>
        <taxon>Agaricomycotina</taxon>
        <taxon>Agaricomycetes</taxon>
        <taxon>Agaricomycetidae</taxon>
        <taxon>Agaricales</taxon>
        <taxon>Marasmiineae</taxon>
        <taxon>Mycenaceae</taxon>
        <taxon>Mycena</taxon>
    </lineage>
</organism>
<evidence type="ECO:0000259" key="2">
    <source>
        <dbReference type="Pfam" id="PF03184"/>
    </source>
</evidence>
<feature type="compositionally biased region" description="Acidic residues" evidence="1">
    <location>
        <begin position="726"/>
        <end position="736"/>
    </location>
</feature>
<protein>
    <submittedName>
        <fullName evidence="3">DDE-domain-containing protein</fullName>
    </submittedName>
</protein>
<dbReference type="InterPro" id="IPR004875">
    <property type="entry name" value="DDE_SF_endonuclease_dom"/>
</dbReference>
<evidence type="ECO:0000313" key="4">
    <source>
        <dbReference type="Proteomes" id="UP000815677"/>
    </source>
</evidence>